<keyword evidence="3" id="KW-1185">Reference proteome</keyword>
<protein>
    <submittedName>
        <fullName evidence="2">Hint domain-containing protein</fullName>
    </submittedName>
</protein>
<dbReference type="EMBL" id="CP151767">
    <property type="protein sequence ID" value="WZU69242.1"/>
    <property type="molecule type" value="Genomic_DNA"/>
</dbReference>
<feature type="domain" description="Hedgehog/Intein (Hint)" evidence="1">
    <location>
        <begin position="37"/>
        <end position="180"/>
    </location>
</feature>
<dbReference type="KEGG" id="yrh:AABB31_10575"/>
<gene>
    <name evidence="2" type="ORF">AABB31_10575</name>
</gene>
<evidence type="ECO:0000313" key="2">
    <source>
        <dbReference type="EMBL" id="WZU69242.1"/>
    </source>
</evidence>
<proteinExistence type="predicted"/>
<dbReference type="Proteomes" id="UP001470809">
    <property type="component" value="Chromosome"/>
</dbReference>
<evidence type="ECO:0000259" key="1">
    <source>
        <dbReference type="Pfam" id="PF13403"/>
    </source>
</evidence>
<reference evidence="2 3" key="2">
    <citation type="submission" date="2024-08" db="EMBL/GenBank/DDBJ databases">
        <title>Phylogenomic analyses of a clade within the roseobacter group suggest taxonomic reassignments of species of the genera Aestuariivita, Citreicella, Loktanella, Nautella, Pelagibaca, Ruegeria, Thalassobius, Thiobacimonas and Tropicibacter, and the proposal o.</title>
        <authorList>
            <person name="Jeon C.O."/>
        </authorList>
    </citation>
    <scope>NUCLEOTIDE SEQUENCE [LARGE SCALE GENOMIC DNA]</scope>
    <source>
        <strain evidence="2 3">SS1-5</strain>
    </source>
</reference>
<name>A0AAN0NK69_9RHOB</name>
<dbReference type="RefSeq" id="WP_342078533.1">
    <property type="nucleotide sequence ID" value="NZ_CP151767.2"/>
</dbReference>
<dbReference type="AlphaFoldDB" id="A0AAN0NK69"/>
<organism evidence="2 3">
    <name type="scientific">Yoonia rhodophyticola</name>
    <dbReference type="NCBI Taxonomy" id="3137370"/>
    <lineage>
        <taxon>Bacteria</taxon>
        <taxon>Pseudomonadati</taxon>
        <taxon>Pseudomonadota</taxon>
        <taxon>Alphaproteobacteria</taxon>
        <taxon>Rhodobacterales</taxon>
        <taxon>Paracoccaceae</taxon>
        <taxon>Yoonia</taxon>
    </lineage>
</organism>
<sequence>MRKYEVAYLTHTGDIAELALMAPATPAFEDSFGALGHGAILQTRNGPMAVEDLLPGDDVRLSNGQFDRLLWRGRMTVLPALSGPDRHNMSLTRVTADALGPQRPAPDVVLGPTARLFHKAPGIRMLTGSAAAYIPAQDFVDGSSFIALSPAAPVNVYQLGFAAHQRLSVNGIEIESLHPGTAFALGLRGEMLAQYLSLFPHKQNLSDFGTLQYPRIRLRDLDLLDSR</sequence>
<accession>A0AAN0NK69</accession>
<dbReference type="Pfam" id="PF13403">
    <property type="entry name" value="Hint_2"/>
    <property type="match status" value="1"/>
</dbReference>
<dbReference type="InterPro" id="IPR028992">
    <property type="entry name" value="Hedgehog/Intein_dom"/>
</dbReference>
<evidence type="ECO:0000313" key="3">
    <source>
        <dbReference type="Proteomes" id="UP001470809"/>
    </source>
</evidence>
<reference evidence="3" key="1">
    <citation type="submission" date="2024-04" db="EMBL/GenBank/DDBJ databases">
        <title>Phylogenomic analyses of a clade within the roseobacter group suggest taxonomic reassignments of species of the genera Aestuariivita, Citreicella, Loktanella, Nautella, Pelagibaca, Ruegeria, Thalassobius, Thiobacimonas and Tropicibacter, and the proposal o.</title>
        <authorList>
            <person name="Jeon C.O."/>
        </authorList>
    </citation>
    <scope>NUCLEOTIDE SEQUENCE [LARGE SCALE GENOMIC DNA]</scope>
    <source>
        <strain evidence="3">SS1-5</strain>
    </source>
</reference>